<dbReference type="EMBL" id="JACRSV010000001">
    <property type="protein sequence ID" value="MBC8559449.1"/>
    <property type="molecule type" value="Genomic_DNA"/>
</dbReference>
<dbReference type="NCBIfam" id="TIGR00254">
    <property type="entry name" value="GGDEF"/>
    <property type="match status" value="1"/>
</dbReference>
<dbReference type="Gene3D" id="3.30.70.270">
    <property type="match status" value="1"/>
</dbReference>
<dbReference type="InterPro" id="IPR043128">
    <property type="entry name" value="Rev_trsase/Diguanyl_cyclase"/>
</dbReference>
<dbReference type="SMART" id="SM00267">
    <property type="entry name" value="GGDEF"/>
    <property type="match status" value="1"/>
</dbReference>
<comment type="caution">
    <text evidence="3">The sequence shown here is derived from an EMBL/GenBank/DDBJ whole genome shotgun (WGS) entry which is preliminary data.</text>
</comment>
<evidence type="ECO:0000256" key="1">
    <source>
        <dbReference type="SAM" id="Phobius"/>
    </source>
</evidence>
<dbReference type="CDD" id="cd01949">
    <property type="entry name" value="GGDEF"/>
    <property type="match status" value="1"/>
</dbReference>
<evidence type="ECO:0000313" key="3">
    <source>
        <dbReference type="EMBL" id="MBC8559449.1"/>
    </source>
</evidence>
<dbReference type="RefSeq" id="WP_249294342.1">
    <property type="nucleotide sequence ID" value="NZ_JACRSV010000001.1"/>
</dbReference>
<feature type="transmembrane region" description="Helical" evidence="1">
    <location>
        <begin position="108"/>
        <end position="127"/>
    </location>
</feature>
<keyword evidence="1" id="KW-1133">Transmembrane helix</keyword>
<dbReference type="Proteomes" id="UP000610760">
    <property type="component" value="Unassembled WGS sequence"/>
</dbReference>
<feature type="domain" description="GGDEF" evidence="2">
    <location>
        <begin position="247"/>
        <end position="378"/>
    </location>
</feature>
<feature type="transmembrane region" description="Helical" evidence="1">
    <location>
        <begin position="76"/>
        <end position="96"/>
    </location>
</feature>
<dbReference type="AlphaFoldDB" id="A0A926E3I6"/>
<dbReference type="GO" id="GO:0052621">
    <property type="term" value="F:diguanylate cyclase activity"/>
    <property type="evidence" value="ECO:0007669"/>
    <property type="project" value="TreeGrafter"/>
</dbReference>
<feature type="transmembrane region" description="Helical" evidence="1">
    <location>
        <begin position="183"/>
        <end position="203"/>
    </location>
</feature>
<dbReference type="InterPro" id="IPR050469">
    <property type="entry name" value="Diguanylate_Cyclase"/>
</dbReference>
<accession>A0A926E3I6</accession>
<evidence type="ECO:0000259" key="2">
    <source>
        <dbReference type="PROSITE" id="PS50887"/>
    </source>
</evidence>
<feature type="transmembrane region" description="Helical" evidence="1">
    <location>
        <begin position="133"/>
        <end position="150"/>
    </location>
</feature>
<reference evidence="3" key="1">
    <citation type="submission" date="2020-08" db="EMBL/GenBank/DDBJ databases">
        <title>Genome public.</title>
        <authorList>
            <person name="Liu C."/>
            <person name="Sun Q."/>
        </authorList>
    </citation>
    <scope>NUCLEOTIDE SEQUENCE</scope>
    <source>
        <strain evidence="3">NSJ-33</strain>
    </source>
</reference>
<keyword evidence="1" id="KW-0812">Transmembrane</keyword>
<name>A0A926E3I6_9FIRM</name>
<dbReference type="InterPro" id="IPR029787">
    <property type="entry name" value="Nucleotide_cyclase"/>
</dbReference>
<feature type="transmembrane region" description="Helical" evidence="1">
    <location>
        <begin position="157"/>
        <end position="177"/>
    </location>
</feature>
<proteinExistence type="predicted"/>
<dbReference type="SUPFAM" id="SSF55073">
    <property type="entry name" value="Nucleotide cyclase"/>
    <property type="match status" value="1"/>
</dbReference>
<evidence type="ECO:0000313" key="4">
    <source>
        <dbReference type="Proteomes" id="UP000610760"/>
    </source>
</evidence>
<organism evidence="3 4">
    <name type="scientific">Fumia xinanensis</name>
    <dbReference type="NCBI Taxonomy" id="2763659"/>
    <lineage>
        <taxon>Bacteria</taxon>
        <taxon>Bacillati</taxon>
        <taxon>Bacillota</taxon>
        <taxon>Clostridia</taxon>
        <taxon>Eubacteriales</taxon>
        <taxon>Oscillospiraceae</taxon>
        <taxon>Fumia</taxon>
    </lineage>
</organism>
<dbReference type="Pfam" id="PF00990">
    <property type="entry name" value="GGDEF"/>
    <property type="match status" value="1"/>
</dbReference>
<dbReference type="PANTHER" id="PTHR45138:SF9">
    <property type="entry name" value="DIGUANYLATE CYCLASE DGCM-RELATED"/>
    <property type="match status" value="1"/>
</dbReference>
<dbReference type="InterPro" id="IPR000160">
    <property type="entry name" value="GGDEF_dom"/>
</dbReference>
<feature type="transmembrane region" description="Helical" evidence="1">
    <location>
        <begin position="52"/>
        <end position="70"/>
    </location>
</feature>
<keyword evidence="4" id="KW-1185">Reference proteome</keyword>
<protein>
    <submittedName>
        <fullName evidence="3">Diguanylate cyclase</fullName>
    </submittedName>
</protein>
<gene>
    <name evidence="3" type="ORF">H8710_05115</name>
</gene>
<dbReference type="PANTHER" id="PTHR45138">
    <property type="entry name" value="REGULATORY COMPONENTS OF SENSORY TRANSDUCTION SYSTEM"/>
    <property type="match status" value="1"/>
</dbReference>
<keyword evidence="1" id="KW-0472">Membrane</keyword>
<dbReference type="PROSITE" id="PS50887">
    <property type="entry name" value="GGDEF"/>
    <property type="match status" value="1"/>
</dbReference>
<sequence length="381" mass="43101">MAFDKIELMIKAVITMAFDKLKALIRESSDYLQQDEALICEQNLGSLKTVTVVYTLILSAYTILAFTFFQSQVLNFIYLICLAVQYSVDGLIFYLLRKKAMKAREVQHLCSCMSIMIASFVILVSIFPFPERPAIFFAPVLVGISVIFILSFHRQVILLSCYMAVYCVLVICFKAQNAVRYDIWAAIPSYAISVVCAYNIAVLRLRDYRSRLRFQQLSIIDKPTGVFNKATTEELCDIYLKHLDKNSRCALIILDMDNFKDINDSYGHLEGDRVLSKIGTILQDNFHKDDVVGRIGGDEFLVLMKGIKDREAAVRRGHELITKANAAFPAFSRPQISCSLGIAVSEAGNDYPTLFQKADEALYEAKKRGKSQWAIYSIAEK</sequence>